<dbReference type="InterPro" id="IPR001633">
    <property type="entry name" value="EAL_dom"/>
</dbReference>
<proteinExistence type="predicted"/>
<keyword evidence="1" id="KW-1133">Transmembrane helix</keyword>
<evidence type="ECO:0000313" key="5">
    <source>
        <dbReference type="EMBL" id="NMF98658.1"/>
    </source>
</evidence>
<dbReference type="PANTHER" id="PTHR44757:SF2">
    <property type="entry name" value="BIOFILM ARCHITECTURE MAINTENANCE PROTEIN MBAA"/>
    <property type="match status" value="1"/>
</dbReference>
<organism evidence="5 6">
    <name type="scientific">Aromatoleum toluolicum</name>
    <dbReference type="NCBI Taxonomy" id="90060"/>
    <lineage>
        <taxon>Bacteria</taxon>
        <taxon>Pseudomonadati</taxon>
        <taxon>Pseudomonadota</taxon>
        <taxon>Betaproteobacteria</taxon>
        <taxon>Rhodocyclales</taxon>
        <taxon>Rhodocyclaceae</taxon>
        <taxon>Aromatoleum</taxon>
    </lineage>
</organism>
<dbReference type="SUPFAM" id="SSF141868">
    <property type="entry name" value="EAL domain-like"/>
    <property type="match status" value="1"/>
</dbReference>
<dbReference type="Pfam" id="PF00563">
    <property type="entry name" value="EAL"/>
    <property type="match status" value="1"/>
</dbReference>
<evidence type="ECO:0000259" key="4">
    <source>
        <dbReference type="PROSITE" id="PS50887"/>
    </source>
</evidence>
<dbReference type="PROSITE" id="PS50885">
    <property type="entry name" value="HAMP"/>
    <property type="match status" value="1"/>
</dbReference>
<dbReference type="CDD" id="cd01949">
    <property type="entry name" value="GGDEF"/>
    <property type="match status" value="1"/>
</dbReference>
<dbReference type="Gene3D" id="3.30.70.270">
    <property type="match status" value="1"/>
</dbReference>
<feature type="domain" description="EAL" evidence="2">
    <location>
        <begin position="421"/>
        <end position="674"/>
    </location>
</feature>
<dbReference type="SUPFAM" id="SSF158472">
    <property type="entry name" value="HAMP domain-like"/>
    <property type="match status" value="1"/>
</dbReference>
<keyword evidence="1" id="KW-0812">Transmembrane</keyword>
<feature type="transmembrane region" description="Helical" evidence="1">
    <location>
        <begin position="7"/>
        <end position="27"/>
    </location>
</feature>
<keyword evidence="6" id="KW-1185">Reference proteome</keyword>
<feature type="transmembrane region" description="Helical" evidence="1">
    <location>
        <begin position="172"/>
        <end position="190"/>
    </location>
</feature>
<dbReference type="InterPro" id="IPR029787">
    <property type="entry name" value="Nucleotide_cyclase"/>
</dbReference>
<dbReference type="CDD" id="cd06225">
    <property type="entry name" value="HAMP"/>
    <property type="match status" value="1"/>
</dbReference>
<evidence type="ECO:0000259" key="3">
    <source>
        <dbReference type="PROSITE" id="PS50885"/>
    </source>
</evidence>
<comment type="caution">
    <text evidence="5">The sequence shown here is derived from an EMBL/GenBank/DDBJ whole genome shotgun (WGS) entry which is preliminary data.</text>
</comment>
<dbReference type="SMART" id="SM00267">
    <property type="entry name" value="GGDEF"/>
    <property type="match status" value="1"/>
</dbReference>
<evidence type="ECO:0000313" key="6">
    <source>
        <dbReference type="Proteomes" id="UP000634522"/>
    </source>
</evidence>
<accession>A0ABX1NH79</accession>
<evidence type="ECO:0000259" key="2">
    <source>
        <dbReference type="PROSITE" id="PS50883"/>
    </source>
</evidence>
<dbReference type="SUPFAM" id="SSF55073">
    <property type="entry name" value="Nucleotide cyclase"/>
    <property type="match status" value="1"/>
</dbReference>
<evidence type="ECO:0000256" key="1">
    <source>
        <dbReference type="SAM" id="Phobius"/>
    </source>
</evidence>
<dbReference type="NCBIfam" id="TIGR00254">
    <property type="entry name" value="GGDEF"/>
    <property type="match status" value="1"/>
</dbReference>
<dbReference type="RefSeq" id="WP_169141399.1">
    <property type="nucleotide sequence ID" value="NZ_WTVS01000030.1"/>
</dbReference>
<dbReference type="EMBL" id="WTVS01000030">
    <property type="protein sequence ID" value="NMF98658.1"/>
    <property type="molecule type" value="Genomic_DNA"/>
</dbReference>
<keyword evidence="1" id="KW-0472">Membrane</keyword>
<dbReference type="InterPro" id="IPR035919">
    <property type="entry name" value="EAL_sf"/>
</dbReference>
<dbReference type="Pfam" id="PF00672">
    <property type="entry name" value="HAMP"/>
    <property type="match status" value="1"/>
</dbReference>
<dbReference type="Pfam" id="PF00990">
    <property type="entry name" value="GGDEF"/>
    <property type="match status" value="1"/>
</dbReference>
<reference evidence="5 6" key="1">
    <citation type="submission" date="2019-12" db="EMBL/GenBank/DDBJ databases">
        <title>Comparative genomics gives insights into the taxonomy of the Azoarcus-Aromatoleum group and reveals separate origins of nif in the plant-associated Azoarcus and non-plant-associated Aromatoleum sub-groups.</title>
        <authorList>
            <person name="Lafos M."/>
            <person name="Maluk M."/>
            <person name="Batista M."/>
            <person name="Junghare M."/>
            <person name="Carmona M."/>
            <person name="Faoro H."/>
            <person name="Cruz L.M."/>
            <person name="Battistoni F."/>
            <person name="De Souza E."/>
            <person name="Pedrosa F."/>
            <person name="Chen W.-M."/>
            <person name="Poole P.S."/>
            <person name="Dixon R.A."/>
            <person name="James E.K."/>
        </authorList>
    </citation>
    <scope>NUCLEOTIDE SEQUENCE [LARGE SCALE GENOMIC DNA]</scope>
    <source>
        <strain evidence="5 6">T</strain>
    </source>
</reference>
<dbReference type="PROSITE" id="PS50883">
    <property type="entry name" value="EAL"/>
    <property type="match status" value="1"/>
</dbReference>
<feature type="domain" description="HAMP" evidence="3">
    <location>
        <begin position="192"/>
        <end position="243"/>
    </location>
</feature>
<dbReference type="Proteomes" id="UP000634522">
    <property type="component" value="Unassembled WGS sequence"/>
</dbReference>
<dbReference type="PANTHER" id="PTHR44757">
    <property type="entry name" value="DIGUANYLATE CYCLASE DGCP"/>
    <property type="match status" value="1"/>
</dbReference>
<dbReference type="CDD" id="cd01948">
    <property type="entry name" value="EAL"/>
    <property type="match status" value="1"/>
</dbReference>
<dbReference type="SMART" id="SM00052">
    <property type="entry name" value="EAL"/>
    <property type="match status" value="1"/>
</dbReference>
<dbReference type="InterPro" id="IPR003660">
    <property type="entry name" value="HAMP_dom"/>
</dbReference>
<dbReference type="Gene3D" id="6.10.340.10">
    <property type="match status" value="1"/>
</dbReference>
<protein>
    <submittedName>
        <fullName evidence="5">EAL domain-containing protein</fullName>
    </submittedName>
</protein>
<name>A0ABX1NH79_9RHOO</name>
<feature type="domain" description="GGDEF" evidence="4">
    <location>
        <begin position="279"/>
        <end position="412"/>
    </location>
</feature>
<dbReference type="InterPro" id="IPR043128">
    <property type="entry name" value="Rev_trsase/Diguanyl_cyclase"/>
</dbReference>
<dbReference type="InterPro" id="IPR052155">
    <property type="entry name" value="Biofilm_reg_signaling"/>
</dbReference>
<dbReference type="PROSITE" id="PS50887">
    <property type="entry name" value="GGDEF"/>
    <property type="match status" value="1"/>
</dbReference>
<dbReference type="SMART" id="SM00304">
    <property type="entry name" value="HAMP"/>
    <property type="match status" value="1"/>
</dbReference>
<feature type="transmembrane region" description="Helical" evidence="1">
    <location>
        <begin position="47"/>
        <end position="65"/>
    </location>
</feature>
<dbReference type="InterPro" id="IPR000160">
    <property type="entry name" value="GGDEF_dom"/>
</dbReference>
<gene>
    <name evidence="5" type="ORF">GPA27_14830</name>
</gene>
<sequence>MRLASKFIVIVAGILSVTLALNAYFFLHSQTEILERQLDERGRVLGHLIALISPEAILGLDFLTLNEYAREVSRQHDVVYGVIFDADDRPLTSYVNGDDPRIRAVLGADSPAQHHLAPARMKALVRRLAEQPDVIPAEFPILHDERLLGRLRVGISRKELELQSRQQLVHQIAIYALIIAFLSAAIYLVFKYSVMHPVQRLIEVSRDLGRGEFTLIPVTSGDELGRLGETFNAMTLEIQREQAKLHYQANYDSLTAQPNRMLAIERLQQEIRSAHRQQQRFALMFIDLNDFKIVNDTMGHAAGDRLLAQVSANIRARLRDEDTLARLGGDEFLVLLPRLGQANDARDVAGRLLEAVAEPVTLDGHDVVVHCSIGIALYPDDGESVEALMANADNAMYQAKKPGRPPICFFTAEMNAQVHERLRLEQDLNKVLARGELQLAFQPIFRAEDGAYVGAEVLLRWLHPERGFISPTTFIPLAESTGQIVAIGEWVLREAGRQLRRWLNAGLAPGYLAVNLSRVQLREDLEQLIRSVLHDNALPPQALELEITENILLDDHQQINAVLGRLHGQGLRFSLDDFGTGYSSLSYLRRFSFDTLKIDRSFVAPLCDDAEAAALVRAIVAMAHSLSLKVIAEGVETRAQLEFLQALGCDYMQGYLLSRPLDAEHFTTLLTRFAREPQPWGSPQVLVQ</sequence>
<dbReference type="Gene3D" id="3.20.20.450">
    <property type="entry name" value="EAL domain"/>
    <property type="match status" value="1"/>
</dbReference>